<dbReference type="InterPro" id="IPR025711">
    <property type="entry name" value="PepSY"/>
</dbReference>
<protein>
    <submittedName>
        <fullName evidence="2">PepSY domain-containing protein</fullName>
    </submittedName>
</protein>
<evidence type="ECO:0000313" key="3">
    <source>
        <dbReference type="Proteomes" id="UP001165287"/>
    </source>
</evidence>
<feature type="domain" description="PepSY" evidence="1">
    <location>
        <begin position="124"/>
        <end position="160"/>
    </location>
</feature>
<accession>A0ABS7UVW2</accession>
<sequence length="162" mass="17750">MNKIGMITLGAAIILGGSIGFGAINHGFAQENPSKTVESKASHELIGIEKAKAVALEQVDGIVESIELEKYNGQTYYEVDIDKDNKDFDIDVDAYTAKIIKIDESRDDDDYEVHASAATKGSLISEKEAIAIAKKNITGEVVEIELDEDDGRYEYEMELKTS</sequence>
<dbReference type="RefSeq" id="WP_224140507.1">
    <property type="nucleotide sequence ID" value="NZ_JAIQUM010000046.1"/>
</dbReference>
<dbReference type="Pfam" id="PF03413">
    <property type="entry name" value="PepSY"/>
    <property type="match status" value="2"/>
</dbReference>
<evidence type="ECO:0000313" key="2">
    <source>
        <dbReference type="EMBL" id="MBZ5752080.1"/>
    </source>
</evidence>
<gene>
    <name evidence="2" type="ORF">K9V48_17940</name>
</gene>
<name>A0ABS7UVW2_9BACI</name>
<organism evidence="2 3">
    <name type="scientific">Metabacillus rhizolycopersici</name>
    <dbReference type="NCBI Taxonomy" id="2875709"/>
    <lineage>
        <taxon>Bacteria</taxon>
        <taxon>Bacillati</taxon>
        <taxon>Bacillota</taxon>
        <taxon>Bacilli</taxon>
        <taxon>Bacillales</taxon>
        <taxon>Bacillaceae</taxon>
        <taxon>Metabacillus</taxon>
    </lineage>
</organism>
<keyword evidence="3" id="KW-1185">Reference proteome</keyword>
<dbReference type="EMBL" id="JAIQUM010000046">
    <property type="protein sequence ID" value="MBZ5752080.1"/>
    <property type="molecule type" value="Genomic_DNA"/>
</dbReference>
<dbReference type="Gene3D" id="3.10.450.40">
    <property type="match status" value="2"/>
</dbReference>
<proteinExistence type="predicted"/>
<feature type="non-terminal residue" evidence="2">
    <location>
        <position position="162"/>
    </location>
</feature>
<feature type="domain" description="PepSY" evidence="1">
    <location>
        <begin position="46"/>
        <end position="102"/>
    </location>
</feature>
<comment type="caution">
    <text evidence="2">The sequence shown here is derived from an EMBL/GenBank/DDBJ whole genome shotgun (WGS) entry which is preliminary data.</text>
</comment>
<evidence type="ECO:0000259" key="1">
    <source>
        <dbReference type="Pfam" id="PF03413"/>
    </source>
</evidence>
<dbReference type="Proteomes" id="UP001165287">
    <property type="component" value="Unassembled WGS sequence"/>
</dbReference>
<reference evidence="2" key="1">
    <citation type="submission" date="2024-05" db="EMBL/GenBank/DDBJ databases">
        <title>Metabacillus sp. nov., isolated from the rhizosphere soil of tomato plants.</title>
        <authorList>
            <person name="Ma R."/>
        </authorList>
    </citation>
    <scope>NUCLEOTIDE SEQUENCE</scope>
    <source>
        <strain evidence="2">DBTR6</strain>
    </source>
</reference>